<protein>
    <submittedName>
        <fullName evidence="1">2798_t:CDS:1</fullName>
    </submittedName>
</protein>
<gene>
    <name evidence="1" type="ORF">RPERSI_LOCUS27023</name>
</gene>
<dbReference type="EMBL" id="CAJVQC010094145">
    <property type="protein sequence ID" value="CAG8827631.1"/>
    <property type="molecule type" value="Genomic_DNA"/>
</dbReference>
<accession>A0ACA9S634</accession>
<proteinExistence type="predicted"/>
<sequence length="87" mass="10069">RIIVEAATNYENELNIELNSGGIWELDSKVVNNIIAELKRDKLNALDIDEEFEICTNKKSDEHKDLNLYQKKIKEKKVVIPIPLSFL</sequence>
<dbReference type="Proteomes" id="UP000789920">
    <property type="component" value="Unassembled WGS sequence"/>
</dbReference>
<name>A0ACA9S634_9GLOM</name>
<feature type="non-terminal residue" evidence="1">
    <location>
        <position position="87"/>
    </location>
</feature>
<keyword evidence="2" id="KW-1185">Reference proteome</keyword>
<comment type="caution">
    <text evidence="1">The sequence shown here is derived from an EMBL/GenBank/DDBJ whole genome shotgun (WGS) entry which is preliminary data.</text>
</comment>
<evidence type="ECO:0000313" key="2">
    <source>
        <dbReference type="Proteomes" id="UP000789920"/>
    </source>
</evidence>
<evidence type="ECO:0000313" key="1">
    <source>
        <dbReference type="EMBL" id="CAG8827631.1"/>
    </source>
</evidence>
<feature type="non-terminal residue" evidence="1">
    <location>
        <position position="1"/>
    </location>
</feature>
<reference evidence="1" key="1">
    <citation type="submission" date="2021-06" db="EMBL/GenBank/DDBJ databases">
        <authorList>
            <person name="Kallberg Y."/>
            <person name="Tangrot J."/>
            <person name="Rosling A."/>
        </authorList>
    </citation>
    <scope>NUCLEOTIDE SEQUENCE</scope>
    <source>
        <strain evidence="1">MA461A</strain>
    </source>
</reference>
<organism evidence="1 2">
    <name type="scientific">Racocetra persica</name>
    <dbReference type="NCBI Taxonomy" id="160502"/>
    <lineage>
        <taxon>Eukaryota</taxon>
        <taxon>Fungi</taxon>
        <taxon>Fungi incertae sedis</taxon>
        <taxon>Mucoromycota</taxon>
        <taxon>Glomeromycotina</taxon>
        <taxon>Glomeromycetes</taxon>
        <taxon>Diversisporales</taxon>
        <taxon>Gigasporaceae</taxon>
        <taxon>Racocetra</taxon>
    </lineage>
</organism>